<organism evidence="3 4">
    <name type="scientific">Siminovitchia thermophila</name>
    <dbReference type="NCBI Taxonomy" id="1245522"/>
    <lineage>
        <taxon>Bacteria</taxon>
        <taxon>Bacillati</taxon>
        <taxon>Bacillota</taxon>
        <taxon>Bacilli</taxon>
        <taxon>Bacillales</taxon>
        <taxon>Bacillaceae</taxon>
        <taxon>Siminovitchia</taxon>
    </lineage>
</organism>
<dbReference type="PANTHER" id="PTHR43434:SF1">
    <property type="entry name" value="PHOSPHOGLYCOLATE PHOSPHATASE"/>
    <property type="match status" value="1"/>
</dbReference>
<evidence type="ECO:0000256" key="2">
    <source>
        <dbReference type="ARBA" id="ARBA00022842"/>
    </source>
</evidence>
<keyword evidence="2" id="KW-0460">Magnesium</keyword>
<sequence>MVKTILFDVDGVFLSEERCFDATALSIWELVYNPLYLGLSGDTFTVSPTEENIRRIREHVLSNDAILQFVKDRGINSNWDMVFLTFSHQLVRLLYELSLERREFVESILQRPIDKDRLREIGEACNESNISFIPNYDEFVRDFQQTDVEQQDLLLYVNDLARHWLGIDDDLFPINNPLWELGRKVYQEWYLGDPYYEQSERERPYTLGKNGFLEDEIALANVEDIRSFLRDLREKGYLLGIGTSRPYLECKIPFQRLGFWEYFHPEHVVTATDVSEAERKFPNQVPLGKPKPFTYVKGYKGRKVADEKVLSIPLPIHKGEDVLIIGDSVADYMAAQSMGCKIAAILTCCLSGKASRSMFEALNADYIFDDVLQLREILL</sequence>
<dbReference type="SFLD" id="SFLDS00003">
    <property type="entry name" value="Haloacid_Dehalogenase"/>
    <property type="match status" value="1"/>
</dbReference>
<dbReference type="InterPro" id="IPR050155">
    <property type="entry name" value="HAD-like_hydrolase_sf"/>
</dbReference>
<protein>
    <submittedName>
        <fullName evidence="3">Phosphoglycolate phosphatase-like HAD superfamily hydrolase</fullName>
    </submittedName>
</protein>
<evidence type="ECO:0000256" key="1">
    <source>
        <dbReference type="ARBA" id="ARBA00022801"/>
    </source>
</evidence>
<dbReference type="Pfam" id="PF00702">
    <property type="entry name" value="Hydrolase"/>
    <property type="match status" value="1"/>
</dbReference>
<name>A0ABS2RAD1_9BACI</name>
<gene>
    <name evidence="3" type="ORF">JOC94_003608</name>
</gene>
<dbReference type="PANTHER" id="PTHR43434">
    <property type="entry name" value="PHOSPHOGLYCOLATE PHOSPHATASE"/>
    <property type="match status" value="1"/>
</dbReference>
<dbReference type="Gene3D" id="3.40.50.1000">
    <property type="entry name" value="HAD superfamily/HAD-like"/>
    <property type="match status" value="1"/>
</dbReference>
<dbReference type="Proteomes" id="UP000823485">
    <property type="component" value="Unassembled WGS sequence"/>
</dbReference>
<dbReference type="SUPFAM" id="SSF56784">
    <property type="entry name" value="HAD-like"/>
    <property type="match status" value="1"/>
</dbReference>
<dbReference type="InterPro" id="IPR036412">
    <property type="entry name" value="HAD-like_sf"/>
</dbReference>
<dbReference type="InterPro" id="IPR023214">
    <property type="entry name" value="HAD_sf"/>
</dbReference>
<comment type="caution">
    <text evidence="3">The sequence shown here is derived from an EMBL/GenBank/DDBJ whole genome shotgun (WGS) entry which is preliminary data.</text>
</comment>
<evidence type="ECO:0000313" key="4">
    <source>
        <dbReference type="Proteomes" id="UP000823485"/>
    </source>
</evidence>
<evidence type="ECO:0000313" key="3">
    <source>
        <dbReference type="EMBL" id="MBM7716587.1"/>
    </source>
</evidence>
<dbReference type="EMBL" id="JAFBFH010000029">
    <property type="protein sequence ID" value="MBM7716587.1"/>
    <property type="molecule type" value="Genomic_DNA"/>
</dbReference>
<keyword evidence="4" id="KW-1185">Reference proteome</keyword>
<reference evidence="3 4" key="1">
    <citation type="submission" date="2021-01" db="EMBL/GenBank/DDBJ databases">
        <title>Genomic Encyclopedia of Type Strains, Phase IV (KMG-IV): sequencing the most valuable type-strain genomes for metagenomic binning, comparative biology and taxonomic classification.</title>
        <authorList>
            <person name="Goeker M."/>
        </authorList>
    </citation>
    <scope>NUCLEOTIDE SEQUENCE [LARGE SCALE GENOMIC DNA]</scope>
    <source>
        <strain evidence="3 4">DSM 105453</strain>
    </source>
</reference>
<accession>A0ABS2RAD1</accession>
<keyword evidence="1" id="KW-0378">Hydrolase</keyword>
<proteinExistence type="predicted"/>
<dbReference type="RefSeq" id="WP_077110335.1">
    <property type="nucleotide sequence ID" value="NZ_JAFBFH010000029.1"/>
</dbReference>
<dbReference type="SFLD" id="SFLDG01129">
    <property type="entry name" value="C1.5:_HAD__Beta-PGM__Phosphata"/>
    <property type="match status" value="1"/>
</dbReference>